<dbReference type="InterPro" id="IPR050833">
    <property type="entry name" value="Poly_Biosynth_Transport"/>
</dbReference>
<feature type="transmembrane region" description="Helical" evidence="6">
    <location>
        <begin position="375"/>
        <end position="396"/>
    </location>
</feature>
<dbReference type="CDD" id="cd13124">
    <property type="entry name" value="MATE_SpoVB_like"/>
    <property type="match status" value="1"/>
</dbReference>
<feature type="transmembrane region" description="Helical" evidence="6">
    <location>
        <begin position="124"/>
        <end position="144"/>
    </location>
</feature>
<evidence type="ECO:0000256" key="5">
    <source>
        <dbReference type="ARBA" id="ARBA00023136"/>
    </source>
</evidence>
<evidence type="ECO:0000313" key="7">
    <source>
        <dbReference type="EMBL" id="MCL1630657.1"/>
    </source>
</evidence>
<evidence type="ECO:0000256" key="4">
    <source>
        <dbReference type="ARBA" id="ARBA00022989"/>
    </source>
</evidence>
<dbReference type="RefSeq" id="WP_249096300.1">
    <property type="nucleotide sequence ID" value="NZ_JAMAST010000001.1"/>
</dbReference>
<feature type="transmembrane region" description="Helical" evidence="6">
    <location>
        <begin position="403"/>
        <end position="424"/>
    </location>
</feature>
<reference evidence="7 8" key="1">
    <citation type="submission" date="2022-05" db="EMBL/GenBank/DDBJ databases">
        <title>Sporolactobacillus sp nov CPB3-1, isolated from tree bark (Mangifera indica L.).</title>
        <authorList>
            <person name="Phuengjayaem S."/>
            <person name="Tanasupawat S."/>
        </authorList>
    </citation>
    <scope>NUCLEOTIDE SEQUENCE [LARGE SCALE GENOMIC DNA]</scope>
    <source>
        <strain evidence="7 8">CPB3-1</strain>
    </source>
</reference>
<evidence type="ECO:0000256" key="2">
    <source>
        <dbReference type="ARBA" id="ARBA00022475"/>
    </source>
</evidence>
<dbReference type="Proteomes" id="UP001203004">
    <property type="component" value="Unassembled WGS sequence"/>
</dbReference>
<feature type="transmembrane region" description="Helical" evidence="6">
    <location>
        <begin position="295"/>
        <end position="314"/>
    </location>
</feature>
<feature type="transmembrane region" description="Helical" evidence="6">
    <location>
        <begin position="165"/>
        <end position="184"/>
    </location>
</feature>
<feature type="transmembrane region" description="Helical" evidence="6">
    <location>
        <begin position="244"/>
        <end position="264"/>
    </location>
</feature>
<feature type="transmembrane region" description="Helical" evidence="6">
    <location>
        <begin position="190"/>
        <end position="214"/>
    </location>
</feature>
<organism evidence="7 8">
    <name type="scientific">Sporolactobacillus mangiferae</name>
    <dbReference type="NCBI Taxonomy" id="2940498"/>
    <lineage>
        <taxon>Bacteria</taxon>
        <taxon>Bacillati</taxon>
        <taxon>Bacillota</taxon>
        <taxon>Bacilli</taxon>
        <taxon>Bacillales</taxon>
        <taxon>Sporolactobacillaceae</taxon>
        <taxon>Sporolactobacillus</taxon>
    </lineage>
</organism>
<comment type="caution">
    <text evidence="7">The sequence shown here is derived from an EMBL/GenBank/DDBJ whole genome shotgun (WGS) entry which is preliminary data.</text>
</comment>
<protein>
    <submittedName>
        <fullName evidence="7">Polysaccharide biosynthesis protein</fullName>
    </submittedName>
</protein>
<comment type="subcellular location">
    <subcellularLocation>
        <location evidence="1">Cell membrane</location>
        <topology evidence="1">Multi-pass membrane protein</topology>
    </subcellularLocation>
</comment>
<feature type="transmembrane region" description="Helical" evidence="6">
    <location>
        <begin position="89"/>
        <end position="112"/>
    </location>
</feature>
<keyword evidence="5 6" id="KW-0472">Membrane</keyword>
<dbReference type="EMBL" id="JAMAST010000001">
    <property type="protein sequence ID" value="MCL1630657.1"/>
    <property type="molecule type" value="Genomic_DNA"/>
</dbReference>
<feature type="transmembrane region" description="Helical" evidence="6">
    <location>
        <begin position="430"/>
        <end position="451"/>
    </location>
</feature>
<dbReference type="Pfam" id="PF01943">
    <property type="entry name" value="Polysacc_synt"/>
    <property type="match status" value="1"/>
</dbReference>
<dbReference type="InterPro" id="IPR024923">
    <property type="entry name" value="PG_synth_SpoVB"/>
</dbReference>
<sequence>MSASKMIRGAMILTIASFVSRLLGILFVIPYNALTGTEGSFLYQYAYTPYAIMLSISTMGLPLAVSKFVSKYNSLGDYESGNRLFKSGILLMSLTGLTGFLILFLGAPHIAATYGVPQRELANVIMVTRVVSIAILVVPVMSLMRGYFQGFQSMGPTAVSQVVEQIVRVAFILVGAFLVIKVFGGTAVTAAALATFAAFVGAVAGFYVMLHFWVSRRPYLKRLQDQNTKRRRYKISYPSMYKELVLYAVPFVAVGISMQLYQLIDQVMAYHYLHYSDTMTKLVITDLTMNDQKMVMIPVTLATSLAVSAVPAIIKSYSRGAINDVNQKITQAFELVLFLTIPAAIGLSMLGYMVHGLLFDISPEAVSVGGRILRWYAPTAIFFALFQVTASILQGINHQRVTLISLAAGVIVKILLNPVCMKLFGMVGPVIATNIGYMLCIFINLIAIKRATDYHYSRIGQQMIHIAGYTLVMCLTIQFIFFLSGGHVPSSRGNAMIITLLSVLSGAAIYLILARWTGLLRRIMSGLRGRSAGK</sequence>
<feature type="transmembrane region" description="Helical" evidence="6">
    <location>
        <begin position="463"/>
        <end position="483"/>
    </location>
</feature>
<proteinExistence type="predicted"/>
<gene>
    <name evidence="7" type="ORF">M3N64_01645</name>
</gene>
<evidence type="ECO:0000256" key="1">
    <source>
        <dbReference type="ARBA" id="ARBA00004651"/>
    </source>
</evidence>
<feature type="transmembrane region" description="Helical" evidence="6">
    <location>
        <begin position="12"/>
        <end position="30"/>
    </location>
</feature>
<accession>A0ABT0M723</accession>
<feature type="transmembrane region" description="Helical" evidence="6">
    <location>
        <begin position="335"/>
        <end position="355"/>
    </location>
</feature>
<keyword evidence="8" id="KW-1185">Reference proteome</keyword>
<dbReference type="PIRSF" id="PIRSF038958">
    <property type="entry name" value="PG_synth_SpoVB"/>
    <property type="match status" value="1"/>
</dbReference>
<feature type="transmembrane region" description="Helical" evidence="6">
    <location>
        <begin position="495"/>
        <end position="514"/>
    </location>
</feature>
<evidence type="ECO:0000313" key="8">
    <source>
        <dbReference type="Proteomes" id="UP001203004"/>
    </source>
</evidence>
<evidence type="ECO:0000256" key="6">
    <source>
        <dbReference type="SAM" id="Phobius"/>
    </source>
</evidence>
<name>A0ABT0M723_9BACL</name>
<keyword evidence="4 6" id="KW-1133">Transmembrane helix</keyword>
<keyword evidence="3 6" id="KW-0812">Transmembrane</keyword>
<feature type="transmembrane region" description="Helical" evidence="6">
    <location>
        <begin position="50"/>
        <end position="69"/>
    </location>
</feature>
<dbReference type="PANTHER" id="PTHR30250">
    <property type="entry name" value="PST FAMILY PREDICTED COLANIC ACID TRANSPORTER"/>
    <property type="match status" value="1"/>
</dbReference>
<keyword evidence="2" id="KW-1003">Cell membrane</keyword>
<evidence type="ECO:0000256" key="3">
    <source>
        <dbReference type="ARBA" id="ARBA00022692"/>
    </source>
</evidence>
<dbReference type="PANTHER" id="PTHR30250:SF21">
    <property type="entry name" value="LIPID II FLIPPASE MURJ"/>
    <property type="match status" value="1"/>
</dbReference>
<dbReference type="InterPro" id="IPR002797">
    <property type="entry name" value="Polysacc_synth"/>
</dbReference>